<name>A0A3M7S344_BRAPC</name>
<comment type="caution">
    <text evidence="1">The sequence shown here is derived from an EMBL/GenBank/DDBJ whole genome shotgun (WGS) entry which is preliminary data.</text>
</comment>
<feature type="non-terminal residue" evidence="1">
    <location>
        <position position="1"/>
    </location>
</feature>
<gene>
    <name evidence="1" type="ORF">BpHYR1_022449</name>
</gene>
<evidence type="ECO:0000313" key="2">
    <source>
        <dbReference type="Proteomes" id="UP000276133"/>
    </source>
</evidence>
<protein>
    <submittedName>
        <fullName evidence="1">Uncharacterized protein</fullName>
    </submittedName>
</protein>
<reference evidence="1 2" key="1">
    <citation type="journal article" date="2018" name="Sci. Rep.">
        <title>Genomic signatures of local adaptation to the degree of environmental predictability in rotifers.</title>
        <authorList>
            <person name="Franch-Gras L."/>
            <person name="Hahn C."/>
            <person name="Garcia-Roger E.M."/>
            <person name="Carmona M.J."/>
            <person name="Serra M."/>
            <person name="Gomez A."/>
        </authorList>
    </citation>
    <scope>NUCLEOTIDE SEQUENCE [LARGE SCALE GENOMIC DNA]</scope>
    <source>
        <strain evidence="1">HYR1</strain>
    </source>
</reference>
<keyword evidence="2" id="KW-1185">Reference proteome</keyword>
<proteinExistence type="predicted"/>
<organism evidence="1 2">
    <name type="scientific">Brachionus plicatilis</name>
    <name type="common">Marine rotifer</name>
    <name type="synonym">Brachionus muelleri</name>
    <dbReference type="NCBI Taxonomy" id="10195"/>
    <lineage>
        <taxon>Eukaryota</taxon>
        <taxon>Metazoa</taxon>
        <taxon>Spiralia</taxon>
        <taxon>Gnathifera</taxon>
        <taxon>Rotifera</taxon>
        <taxon>Eurotatoria</taxon>
        <taxon>Monogononta</taxon>
        <taxon>Pseudotrocha</taxon>
        <taxon>Ploima</taxon>
        <taxon>Brachionidae</taxon>
        <taxon>Brachionus</taxon>
    </lineage>
</organism>
<dbReference type="EMBL" id="REGN01002116">
    <property type="protein sequence ID" value="RNA30201.1"/>
    <property type="molecule type" value="Genomic_DNA"/>
</dbReference>
<sequence>INQCLENGRSRPRFRKFKEKRIQKYKFQIYKLNIYGRIRHSARLLKNRREKLLITQKRIAKR</sequence>
<evidence type="ECO:0000313" key="1">
    <source>
        <dbReference type="EMBL" id="RNA30201.1"/>
    </source>
</evidence>
<dbReference type="AlphaFoldDB" id="A0A3M7S344"/>
<accession>A0A3M7S344</accession>
<dbReference type="Proteomes" id="UP000276133">
    <property type="component" value="Unassembled WGS sequence"/>
</dbReference>